<dbReference type="RefSeq" id="WP_146211125.1">
    <property type="nucleotide sequence ID" value="NZ_QGDQ01000007.1"/>
</dbReference>
<accession>A0A316AB36</accession>
<dbReference type="AlphaFoldDB" id="A0A316AB36"/>
<evidence type="ECO:0000313" key="3">
    <source>
        <dbReference type="Proteomes" id="UP000245469"/>
    </source>
</evidence>
<reference evidence="2 3" key="1">
    <citation type="submission" date="2018-03" db="EMBL/GenBank/DDBJ databases">
        <title>Genomic Encyclopedia of Archaeal and Bacterial Type Strains, Phase II (KMG-II): from individual species to whole genera.</title>
        <authorList>
            <person name="Goeker M."/>
        </authorList>
    </citation>
    <scope>NUCLEOTIDE SEQUENCE [LARGE SCALE GENOMIC DNA]</scope>
    <source>
        <strain evidence="2 3">DSM 44889</strain>
    </source>
</reference>
<feature type="region of interest" description="Disordered" evidence="1">
    <location>
        <begin position="1"/>
        <end position="34"/>
    </location>
</feature>
<protein>
    <submittedName>
        <fullName evidence="2">Uncharacterized protein</fullName>
    </submittedName>
</protein>
<evidence type="ECO:0000313" key="2">
    <source>
        <dbReference type="EMBL" id="PWJ54438.1"/>
    </source>
</evidence>
<dbReference type="EMBL" id="QGDQ01000007">
    <property type="protein sequence ID" value="PWJ54438.1"/>
    <property type="molecule type" value="Genomic_DNA"/>
</dbReference>
<evidence type="ECO:0000256" key="1">
    <source>
        <dbReference type="SAM" id="MobiDB-lite"/>
    </source>
</evidence>
<proteinExistence type="predicted"/>
<gene>
    <name evidence="2" type="ORF">BXY45_107134</name>
</gene>
<organism evidence="2 3">
    <name type="scientific">Quadrisphaera granulorum</name>
    <dbReference type="NCBI Taxonomy" id="317664"/>
    <lineage>
        <taxon>Bacteria</taxon>
        <taxon>Bacillati</taxon>
        <taxon>Actinomycetota</taxon>
        <taxon>Actinomycetes</taxon>
        <taxon>Kineosporiales</taxon>
        <taxon>Kineosporiaceae</taxon>
        <taxon>Quadrisphaera</taxon>
    </lineage>
</organism>
<comment type="caution">
    <text evidence="2">The sequence shown here is derived from an EMBL/GenBank/DDBJ whole genome shotgun (WGS) entry which is preliminary data.</text>
</comment>
<name>A0A316AB36_9ACTN</name>
<keyword evidence="3" id="KW-1185">Reference proteome</keyword>
<sequence length="173" mass="18305">MTEQEATDAVAEQSSPRQDATAVARPQGDTAVVSRDRWSDATGVFWKVHTGSGSFAAGATVASDPVTAVRATFDPHPCDTSFIIDMVGPSGGALTARRGLQAWLDGDGDELPAEASGQGAPRTGWVVVEDLDDKVTFGSADWRVTVREMRFASWMVTEQSCATPYDPPLPSSS</sequence>
<dbReference type="Proteomes" id="UP000245469">
    <property type="component" value="Unassembled WGS sequence"/>
</dbReference>